<name>A0ABW2L1C4_9BACT</name>
<evidence type="ECO:0000256" key="1">
    <source>
        <dbReference type="ARBA" id="ARBA00004496"/>
    </source>
</evidence>
<comment type="subcellular location">
    <subcellularLocation>
        <location evidence="1">Cytoplasm</location>
    </subcellularLocation>
</comment>
<protein>
    <recommendedName>
        <fullName evidence="4">Ferric uptake regulation protein</fullName>
    </recommendedName>
</protein>
<reference evidence="13" key="1">
    <citation type="journal article" date="2019" name="Int. J. Syst. Evol. Microbiol.">
        <title>The Global Catalogue of Microorganisms (GCM) 10K type strain sequencing project: providing services to taxonomists for standard genome sequencing and annotation.</title>
        <authorList>
            <consortium name="The Broad Institute Genomics Platform"/>
            <consortium name="The Broad Institute Genome Sequencing Center for Infectious Disease"/>
            <person name="Wu L."/>
            <person name="Ma J."/>
        </authorList>
    </citation>
    <scope>NUCLEOTIDE SEQUENCE [LARGE SCALE GENOMIC DNA]</scope>
    <source>
        <strain evidence="13">CGMCC 4.1467</strain>
    </source>
</reference>
<evidence type="ECO:0000256" key="7">
    <source>
        <dbReference type="ARBA" id="ARBA00022723"/>
    </source>
</evidence>
<evidence type="ECO:0000256" key="3">
    <source>
        <dbReference type="ARBA" id="ARBA00011738"/>
    </source>
</evidence>
<organism evidence="12 13">
    <name type="scientific">Haloferula chungangensis</name>
    <dbReference type="NCBI Taxonomy" id="1048331"/>
    <lineage>
        <taxon>Bacteria</taxon>
        <taxon>Pseudomonadati</taxon>
        <taxon>Verrucomicrobiota</taxon>
        <taxon>Verrucomicrobiia</taxon>
        <taxon>Verrucomicrobiales</taxon>
        <taxon>Verrucomicrobiaceae</taxon>
        <taxon>Haloferula</taxon>
    </lineage>
</organism>
<keyword evidence="6" id="KW-0678">Repressor</keyword>
<comment type="similarity">
    <text evidence="2">Belongs to the Fur family.</text>
</comment>
<dbReference type="EMBL" id="JBHTBS010000001">
    <property type="protein sequence ID" value="MFC7336117.1"/>
    <property type="molecule type" value="Genomic_DNA"/>
</dbReference>
<evidence type="ECO:0000256" key="2">
    <source>
        <dbReference type="ARBA" id="ARBA00007957"/>
    </source>
</evidence>
<dbReference type="InterPro" id="IPR036388">
    <property type="entry name" value="WH-like_DNA-bd_sf"/>
</dbReference>
<dbReference type="Gene3D" id="1.10.10.10">
    <property type="entry name" value="Winged helix-like DNA-binding domain superfamily/Winged helix DNA-binding domain"/>
    <property type="match status" value="1"/>
</dbReference>
<dbReference type="InterPro" id="IPR043135">
    <property type="entry name" value="Fur_C"/>
</dbReference>
<accession>A0ABW2L1C4</accession>
<evidence type="ECO:0000256" key="4">
    <source>
        <dbReference type="ARBA" id="ARBA00020910"/>
    </source>
</evidence>
<gene>
    <name evidence="12" type="ORF">ACFQY0_02920</name>
</gene>
<keyword evidence="11" id="KW-0804">Transcription</keyword>
<dbReference type="InterPro" id="IPR036390">
    <property type="entry name" value="WH_DNA-bd_sf"/>
</dbReference>
<evidence type="ECO:0000313" key="12">
    <source>
        <dbReference type="EMBL" id="MFC7336117.1"/>
    </source>
</evidence>
<keyword evidence="8" id="KW-0862">Zinc</keyword>
<evidence type="ECO:0000256" key="10">
    <source>
        <dbReference type="ARBA" id="ARBA00023125"/>
    </source>
</evidence>
<keyword evidence="9" id="KW-0805">Transcription regulation</keyword>
<dbReference type="Gene3D" id="3.30.1490.190">
    <property type="match status" value="1"/>
</dbReference>
<evidence type="ECO:0000256" key="6">
    <source>
        <dbReference type="ARBA" id="ARBA00022491"/>
    </source>
</evidence>
<dbReference type="RefSeq" id="WP_379708912.1">
    <property type="nucleotide sequence ID" value="NZ_JBHTBS010000001.1"/>
</dbReference>
<keyword evidence="10" id="KW-0238">DNA-binding</keyword>
<dbReference type="PANTHER" id="PTHR33202:SF2">
    <property type="entry name" value="FERRIC UPTAKE REGULATION PROTEIN"/>
    <property type="match status" value="1"/>
</dbReference>
<keyword evidence="13" id="KW-1185">Reference proteome</keyword>
<dbReference type="Pfam" id="PF01475">
    <property type="entry name" value="FUR"/>
    <property type="match status" value="1"/>
</dbReference>
<dbReference type="PANTHER" id="PTHR33202">
    <property type="entry name" value="ZINC UPTAKE REGULATION PROTEIN"/>
    <property type="match status" value="1"/>
</dbReference>
<dbReference type="Proteomes" id="UP001596472">
    <property type="component" value="Unassembled WGS sequence"/>
</dbReference>
<evidence type="ECO:0000256" key="5">
    <source>
        <dbReference type="ARBA" id="ARBA00022490"/>
    </source>
</evidence>
<comment type="subunit">
    <text evidence="3">Homodimer.</text>
</comment>
<evidence type="ECO:0000313" key="13">
    <source>
        <dbReference type="Proteomes" id="UP001596472"/>
    </source>
</evidence>
<comment type="caution">
    <text evidence="12">The sequence shown here is derived from an EMBL/GenBank/DDBJ whole genome shotgun (WGS) entry which is preliminary data.</text>
</comment>
<evidence type="ECO:0000256" key="8">
    <source>
        <dbReference type="ARBA" id="ARBA00022833"/>
    </source>
</evidence>
<keyword evidence="5" id="KW-0963">Cytoplasm</keyword>
<dbReference type="InterPro" id="IPR002481">
    <property type="entry name" value="FUR"/>
</dbReference>
<dbReference type="CDD" id="cd07153">
    <property type="entry name" value="Fur_like"/>
    <property type="match status" value="1"/>
</dbReference>
<evidence type="ECO:0000256" key="9">
    <source>
        <dbReference type="ARBA" id="ARBA00023015"/>
    </source>
</evidence>
<keyword evidence="7" id="KW-0479">Metal-binding</keyword>
<dbReference type="SUPFAM" id="SSF46785">
    <property type="entry name" value="Winged helix' DNA-binding domain"/>
    <property type="match status" value="1"/>
</dbReference>
<sequence length="165" mass="18980">MDDVVLTKLDNFIRQKGLRRTPQRDAIVRLAFASDEHFTSEELFERVRKKNVNASRATVYRTISLLVEAGLLHEIDLGGDQTTYDPNFNDRPSHNHLVCIDCGKVVEFEDSHLEVLNDCMTRRLGFRPARQSIKIEACCEQLRTKGSCPNLIQARINSKRLPKKR</sequence>
<evidence type="ECO:0000256" key="11">
    <source>
        <dbReference type="ARBA" id="ARBA00023163"/>
    </source>
</evidence>
<proteinExistence type="inferred from homology"/>